<reference evidence="3" key="1">
    <citation type="journal article" date="2013" name="Nature">
        <title>Pan genome of the phytoplankton Emiliania underpins its global distribution.</title>
        <authorList>
            <person name="Read B.A."/>
            <person name="Kegel J."/>
            <person name="Klute M.J."/>
            <person name="Kuo A."/>
            <person name="Lefebvre S.C."/>
            <person name="Maumus F."/>
            <person name="Mayer C."/>
            <person name="Miller J."/>
            <person name="Monier A."/>
            <person name="Salamov A."/>
            <person name="Young J."/>
            <person name="Aguilar M."/>
            <person name="Claverie J.M."/>
            <person name="Frickenhaus S."/>
            <person name="Gonzalez K."/>
            <person name="Herman E.K."/>
            <person name="Lin Y.C."/>
            <person name="Napier J."/>
            <person name="Ogata H."/>
            <person name="Sarno A.F."/>
            <person name="Shmutz J."/>
            <person name="Schroeder D."/>
            <person name="de Vargas C."/>
            <person name="Verret F."/>
            <person name="von Dassow P."/>
            <person name="Valentin K."/>
            <person name="Van de Peer Y."/>
            <person name="Wheeler G."/>
            <person name="Dacks J.B."/>
            <person name="Delwiche C.F."/>
            <person name="Dyhrman S.T."/>
            <person name="Glockner G."/>
            <person name="John U."/>
            <person name="Richards T."/>
            <person name="Worden A.Z."/>
            <person name="Zhang X."/>
            <person name="Grigoriev I.V."/>
            <person name="Allen A.E."/>
            <person name="Bidle K."/>
            <person name="Borodovsky M."/>
            <person name="Bowler C."/>
            <person name="Brownlee C."/>
            <person name="Cock J.M."/>
            <person name="Elias M."/>
            <person name="Gladyshev V.N."/>
            <person name="Groth M."/>
            <person name="Guda C."/>
            <person name="Hadaegh A."/>
            <person name="Iglesias-Rodriguez M.D."/>
            <person name="Jenkins J."/>
            <person name="Jones B.M."/>
            <person name="Lawson T."/>
            <person name="Leese F."/>
            <person name="Lindquist E."/>
            <person name="Lobanov A."/>
            <person name="Lomsadze A."/>
            <person name="Malik S.B."/>
            <person name="Marsh M.E."/>
            <person name="Mackinder L."/>
            <person name="Mock T."/>
            <person name="Mueller-Roeber B."/>
            <person name="Pagarete A."/>
            <person name="Parker M."/>
            <person name="Probert I."/>
            <person name="Quesneville H."/>
            <person name="Raines C."/>
            <person name="Rensing S.A."/>
            <person name="Riano-Pachon D.M."/>
            <person name="Richier S."/>
            <person name="Rokitta S."/>
            <person name="Shiraiwa Y."/>
            <person name="Soanes D.M."/>
            <person name="van der Giezen M."/>
            <person name="Wahlund T.M."/>
            <person name="Williams B."/>
            <person name="Wilson W."/>
            <person name="Wolfe G."/>
            <person name="Wurch L.L."/>
        </authorList>
    </citation>
    <scope>NUCLEOTIDE SEQUENCE</scope>
</reference>
<dbReference type="Proteomes" id="UP000013827">
    <property type="component" value="Unassembled WGS sequence"/>
</dbReference>
<dbReference type="PANTHER" id="PTHR46388">
    <property type="entry name" value="NHL REPEAT-CONTAINING PROTEIN 2"/>
    <property type="match status" value="1"/>
</dbReference>
<organism evidence="2 3">
    <name type="scientific">Emiliania huxleyi (strain CCMP1516)</name>
    <dbReference type="NCBI Taxonomy" id="280463"/>
    <lineage>
        <taxon>Eukaryota</taxon>
        <taxon>Haptista</taxon>
        <taxon>Haptophyta</taxon>
        <taxon>Prymnesiophyceae</taxon>
        <taxon>Isochrysidales</taxon>
        <taxon>Noelaerhabdaceae</taxon>
        <taxon>Emiliania</taxon>
    </lineage>
</organism>
<keyword evidence="3" id="KW-1185">Reference proteome</keyword>
<name>A0A0D3KDD1_EMIH1</name>
<feature type="compositionally biased region" description="Basic and acidic residues" evidence="1">
    <location>
        <begin position="435"/>
        <end position="447"/>
    </location>
</feature>
<dbReference type="SUPFAM" id="SSF63829">
    <property type="entry name" value="Calcium-dependent phosphotriesterase"/>
    <property type="match status" value="1"/>
</dbReference>
<evidence type="ECO:0000313" key="2">
    <source>
        <dbReference type="EnsemblProtists" id="EOD33766"/>
    </source>
</evidence>
<dbReference type="KEGG" id="ehx:EMIHUDRAFT_229266"/>
<protein>
    <recommendedName>
        <fullName evidence="4">SHOCT domain-containing protein</fullName>
    </recommendedName>
</protein>
<proteinExistence type="predicted"/>
<feature type="compositionally biased region" description="Basic and acidic residues" evidence="1">
    <location>
        <begin position="502"/>
        <end position="515"/>
    </location>
</feature>
<dbReference type="InterPro" id="IPR011042">
    <property type="entry name" value="6-blade_b-propeller_TolB-like"/>
</dbReference>
<accession>A0A0D3KDD1</accession>
<dbReference type="PANTHER" id="PTHR46388:SF2">
    <property type="entry name" value="NHL REPEAT-CONTAINING PROTEIN 2"/>
    <property type="match status" value="1"/>
</dbReference>
<dbReference type="PaxDb" id="2903-EOD33766"/>
<evidence type="ECO:0000256" key="1">
    <source>
        <dbReference type="SAM" id="MobiDB-lite"/>
    </source>
</evidence>
<dbReference type="EnsemblProtists" id="EOD33766">
    <property type="protein sequence ID" value="EOD33766"/>
    <property type="gene ID" value="EMIHUDRAFT_229266"/>
</dbReference>
<feature type="region of interest" description="Disordered" evidence="1">
    <location>
        <begin position="407"/>
        <end position="515"/>
    </location>
</feature>
<dbReference type="eggNOG" id="KOG2177">
    <property type="taxonomic scope" value="Eukaryota"/>
</dbReference>
<dbReference type="HOGENOM" id="CLU_497360_0_0_1"/>
<reference evidence="2" key="2">
    <citation type="submission" date="2024-10" db="UniProtKB">
        <authorList>
            <consortium name="EnsemblProtists"/>
        </authorList>
    </citation>
    <scope>IDENTIFICATION</scope>
</reference>
<sequence length="548" mass="57249">MCVASAARKRARTGGGSEDGDEEPVPVADGNEAPIFGARVLGQVTTLTLEGEDGPLSLGSAGVASDHAGACPDASAAFVADWSSHEIRRVEVATGAVTTLAGSGEAGDADGVGDAAEFFSPAGIAISPDGSALFVVDFHNDKIRRVELATGAVTTIAGSGNMGSADGVGDVAEFYNPCGIAISPDGGALFVVDNNKIRRVEVATGAVTTLAGSGEGGDADGVGDAAQFCCPSGIAPTAARCLQGSRQWCTEIKVGTWQSGEATVTFERDIFSWITKREVPDCGFITLKIRTSSIHEAVFDKRSNVLKIRGMVEVPMDKLDRYYDPYSSLGSPKGYLCLKFQNYGEFTKVVKAVPRLKARTTFQNGKLGGSSASDAGASSAPGAAAAARASAAARCDERARTTSQLLFDEAKDGGDGDDFGSAGGSIVLEGSDGEGEAKPKKGSVREERRKKRARETALADNSQEESQVEITGVRSREEKDAEGRANAIDVDWPSGEAGGSEAEARPAQRPRVERSVRERLVELKSLHEEGLISEANFEARQRVILDDM</sequence>
<dbReference type="AlphaFoldDB" id="A0A0D3KDD1"/>
<dbReference type="Gene3D" id="2.120.10.30">
    <property type="entry name" value="TolB, C-terminal domain"/>
    <property type="match status" value="3"/>
</dbReference>
<feature type="compositionally biased region" description="Basic and acidic residues" evidence="1">
    <location>
        <begin position="474"/>
        <end position="483"/>
    </location>
</feature>
<evidence type="ECO:0008006" key="4">
    <source>
        <dbReference type="Google" id="ProtNLM"/>
    </source>
</evidence>
<feature type="region of interest" description="Disordered" evidence="1">
    <location>
        <begin position="1"/>
        <end position="31"/>
    </location>
</feature>
<dbReference type="RefSeq" id="XP_005786195.1">
    <property type="nucleotide sequence ID" value="XM_005786138.1"/>
</dbReference>
<dbReference type="GeneID" id="17279036"/>
<dbReference type="STRING" id="2903.R1FE39"/>
<evidence type="ECO:0000313" key="3">
    <source>
        <dbReference type="Proteomes" id="UP000013827"/>
    </source>
</evidence>